<name>A0A8S4SAG1_9NEOP</name>
<gene>
    <name evidence="1" type="primary">jg2316</name>
    <name evidence="1" type="ORF">PAEG_LOCUS22260</name>
</gene>
<proteinExistence type="predicted"/>
<dbReference type="EMBL" id="CAKXAJ010026029">
    <property type="protein sequence ID" value="CAH2251671.1"/>
    <property type="molecule type" value="Genomic_DNA"/>
</dbReference>
<dbReference type="Proteomes" id="UP000838756">
    <property type="component" value="Unassembled WGS sequence"/>
</dbReference>
<reference evidence="1" key="1">
    <citation type="submission" date="2022-03" db="EMBL/GenBank/DDBJ databases">
        <authorList>
            <person name="Lindestad O."/>
        </authorList>
    </citation>
    <scope>NUCLEOTIDE SEQUENCE</scope>
</reference>
<keyword evidence="2" id="KW-1185">Reference proteome</keyword>
<protein>
    <submittedName>
        <fullName evidence="1">Jg2316 protein</fullName>
    </submittedName>
</protein>
<comment type="caution">
    <text evidence="1">The sequence shown here is derived from an EMBL/GenBank/DDBJ whole genome shotgun (WGS) entry which is preliminary data.</text>
</comment>
<evidence type="ECO:0000313" key="1">
    <source>
        <dbReference type="EMBL" id="CAH2251671.1"/>
    </source>
</evidence>
<evidence type="ECO:0000313" key="2">
    <source>
        <dbReference type="Proteomes" id="UP000838756"/>
    </source>
</evidence>
<dbReference type="AlphaFoldDB" id="A0A8S4SAG1"/>
<accession>A0A8S4SAG1</accession>
<organism evidence="1 2">
    <name type="scientific">Pararge aegeria aegeria</name>
    <dbReference type="NCBI Taxonomy" id="348720"/>
    <lineage>
        <taxon>Eukaryota</taxon>
        <taxon>Metazoa</taxon>
        <taxon>Ecdysozoa</taxon>
        <taxon>Arthropoda</taxon>
        <taxon>Hexapoda</taxon>
        <taxon>Insecta</taxon>
        <taxon>Pterygota</taxon>
        <taxon>Neoptera</taxon>
        <taxon>Endopterygota</taxon>
        <taxon>Lepidoptera</taxon>
        <taxon>Glossata</taxon>
        <taxon>Ditrysia</taxon>
        <taxon>Papilionoidea</taxon>
        <taxon>Nymphalidae</taxon>
        <taxon>Satyrinae</taxon>
        <taxon>Satyrini</taxon>
        <taxon>Parargina</taxon>
        <taxon>Pararge</taxon>
    </lineage>
</organism>
<sequence>MLKNASKDKGRIFININQFWLTIRRGSPLTITRVKAEVHLVGRVQIGGVHTHMRELSGMQVSPWCFLSPLKQVIFNYLKLRKVIEACWGWNSGSPSRRRRF</sequence>